<comment type="caution">
    <text evidence="2">The sequence shown here is derived from an EMBL/GenBank/DDBJ whole genome shotgun (WGS) entry which is preliminary data.</text>
</comment>
<accession>A0A8J2K2P2</accession>
<dbReference type="AlphaFoldDB" id="A0A8J2K2P2"/>
<feature type="non-terminal residue" evidence="2">
    <location>
        <position position="481"/>
    </location>
</feature>
<keyword evidence="3" id="KW-1185">Reference proteome</keyword>
<evidence type="ECO:0000313" key="2">
    <source>
        <dbReference type="EMBL" id="CAG7731730.1"/>
    </source>
</evidence>
<gene>
    <name evidence="2" type="ORF">AFUS01_LOCUS20304</name>
</gene>
<proteinExistence type="predicted"/>
<feature type="compositionally biased region" description="Polar residues" evidence="1">
    <location>
        <begin position="185"/>
        <end position="203"/>
    </location>
</feature>
<organism evidence="2 3">
    <name type="scientific">Allacma fusca</name>
    <dbReference type="NCBI Taxonomy" id="39272"/>
    <lineage>
        <taxon>Eukaryota</taxon>
        <taxon>Metazoa</taxon>
        <taxon>Ecdysozoa</taxon>
        <taxon>Arthropoda</taxon>
        <taxon>Hexapoda</taxon>
        <taxon>Collembola</taxon>
        <taxon>Symphypleona</taxon>
        <taxon>Sminthuridae</taxon>
        <taxon>Allacma</taxon>
    </lineage>
</organism>
<sequence>MNPVTYLLYDLRPDSPIQKYRKAHVQHLKPFITTNNSHDSDDSSNSSSDSYTSPPTDVPSDLLYAKPMPTPDYSDALPRLFSTPLTPQTKYPTTTPRRSVRVPKRRINCVIFSDIVMENETSLLEELADPTIDSGSSILTPEEEDIVRGFSLSPPGSPVQPKSADWKATMLTITPKAADKFVTEDGNSSDSQDLTEQQLSPMVTSPEKVPIITQKIETMTLESPPKPTPLKDEIIPTPNTKRRVSFSPNPIVHIFSSIEPMDLDQHDPDNIPKQYTIPNPIDTSETDPMIPDFDTLIPESNPIFPDLETLIPEIIIETPTPETIPVFETPTTKTIPIFETPTTEIIPTLETPTPETIRILETPTPETIPIVETLISGILPVEVTPTPELLPVVKTPIPEAITHTPENTPASEGSIRMDLSTSLPKNTPFDIWNSPQVVPLMSIVFDRPPTPPPPPNSSHRTSLIPQFGPRSSKYPPTVISP</sequence>
<feature type="region of interest" description="Disordered" evidence="1">
    <location>
        <begin position="221"/>
        <end position="243"/>
    </location>
</feature>
<reference evidence="2" key="1">
    <citation type="submission" date="2021-06" db="EMBL/GenBank/DDBJ databases">
        <authorList>
            <person name="Hodson N. C."/>
            <person name="Mongue J. A."/>
            <person name="Jaron S. K."/>
        </authorList>
    </citation>
    <scope>NUCLEOTIDE SEQUENCE</scope>
</reference>
<evidence type="ECO:0000256" key="1">
    <source>
        <dbReference type="SAM" id="MobiDB-lite"/>
    </source>
</evidence>
<protein>
    <submittedName>
        <fullName evidence="2">Uncharacterized protein</fullName>
    </submittedName>
</protein>
<dbReference type="Proteomes" id="UP000708208">
    <property type="component" value="Unassembled WGS sequence"/>
</dbReference>
<feature type="region of interest" description="Disordered" evidence="1">
    <location>
        <begin position="443"/>
        <end position="481"/>
    </location>
</feature>
<dbReference type="EMBL" id="CAJVCH010218807">
    <property type="protein sequence ID" value="CAG7731730.1"/>
    <property type="molecule type" value="Genomic_DNA"/>
</dbReference>
<evidence type="ECO:0000313" key="3">
    <source>
        <dbReference type="Proteomes" id="UP000708208"/>
    </source>
</evidence>
<feature type="region of interest" description="Disordered" evidence="1">
    <location>
        <begin position="32"/>
        <end position="98"/>
    </location>
</feature>
<feature type="region of interest" description="Disordered" evidence="1">
    <location>
        <begin position="182"/>
        <end position="204"/>
    </location>
</feature>
<name>A0A8J2K2P2_9HEXA</name>
<feature type="compositionally biased region" description="Low complexity" evidence="1">
    <location>
        <begin position="43"/>
        <end position="61"/>
    </location>
</feature>
<feature type="compositionally biased region" description="Polar residues" evidence="1">
    <location>
        <begin position="83"/>
        <end position="97"/>
    </location>
</feature>